<reference evidence="2" key="2">
    <citation type="submission" date="2025-08" db="UniProtKB">
        <authorList>
            <consortium name="RefSeq"/>
        </authorList>
    </citation>
    <scope>IDENTIFICATION</scope>
</reference>
<reference evidence="1" key="1">
    <citation type="journal article" date="2014" name="Nat. Genet.">
        <title>The genome of the stress-tolerant wild tomato species Solanum pennellii.</title>
        <authorList>
            <person name="Bolger A."/>
            <person name="Scossa F."/>
            <person name="Bolger M.E."/>
            <person name="Lanz C."/>
            <person name="Maumus F."/>
            <person name="Tohge T."/>
            <person name="Quesneville H."/>
            <person name="Alseekh S."/>
            <person name="Sorensen I."/>
            <person name="Lichtenstein G."/>
            <person name="Fich E.A."/>
            <person name="Conte M."/>
            <person name="Keller H."/>
            <person name="Schneeberger K."/>
            <person name="Schwacke R."/>
            <person name="Ofner I."/>
            <person name="Vrebalov J."/>
            <person name="Xu Y."/>
            <person name="Osorio S."/>
            <person name="Aflitos S.A."/>
            <person name="Schijlen E."/>
            <person name="Jimenez-Gomez J.M."/>
            <person name="Ryngajllo M."/>
            <person name="Kimura S."/>
            <person name="Kumar R."/>
            <person name="Koenig D."/>
            <person name="Headland L.R."/>
            <person name="Maloof J.N."/>
            <person name="Sinha N."/>
            <person name="van Ham R.C."/>
            <person name="Lankhorst R.K."/>
            <person name="Mao L."/>
            <person name="Vogel A."/>
            <person name="Arsova B."/>
            <person name="Panstruga R."/>
            <person name="Fei Z."/>
            <person name="Rose J.K."/>
            <person name="Zamir D."/>
            <person name="Carrari F."/>
            <person name="Giovannoni J.J."/>
            <person name="Weigel D."/>
            <person name="Usadel B."/>
            <person name="Fernie A.R."/>
        </authorList>
    </citation>
    <scope>NUCLEOTIDE SEQUENCE [LARGE SCALE GENOMIC DNA]</scope>
    <source>
        <strain evidence="1">cv. LA0716</strain>
    </source>
</reference>
<gene>
    <name evidence="2" type="primary">LOC107019245</name>
</gene>
<sequence>MELKRLWTKLYTIRYPENYELSLPLFTYNKGEILLAFKSTLGIYDPKNDSITYPEVPDDEVTGFYDRIKAELCIKSLVCPDLPNEDWKMSELRETCTCGSGRGPRYTVLICVGSRNSSEIVMAQKQIWSEELGNGSLLLLI</sequence>
<evidence type="ECO:0000313" key="2">
    <source>
        <dbReference type="RefSeq" id="XP_027772765.1"/>
    </source>
</evidence>
<accession>A0ABM1VAJ7</accession>
<dbReference type="RefSeq" id="XP_027772765.1">
    <property type="nucleotide sequence ID" value="XM_027916964.1"/>
</dbReference>
<dbReference type="Proteomes" id="UP000694930">
    <property type="component" value="Chromosome 5"/>
</dbReference>
<dbReference type="GeneID" id="107019245"/>
<keyword evidence="1" id="KW-1185">Reference proteome</keyword>
<proteinExistence type="predicted"/>
<name>A0ABM1VAJ7_SOLPN</name>
<protein>
    <submittedName>
        <fullName evidence="2">Uncharacterized protein LOC107019245 isoform X1</fullName>
    </submittedName>
</protein>
<organism evidence="1 2">
    <name type="scientific">Solanum pennellii</name>
    <name type="common">Tomato</name>
    <name type="synonym">Lycopersicon pennellii</name>
    <dbReference type="NCBI Taxonomy" id="28526"/>
    <lineage>
        <taxon>Eukaryota</taxon>
        <taxon>Viridiplantae</taxon>
        <taxon>Streptophyta</taxon>
        <taxon>Embryophyta</taxon>
        <taxon>Tracheophyta</taxon>
        <taxon>Spermatophyta</taxon>
        <taxon>Magnoliopsida</taxon>
        <taxon>eudicotyledons</taxon>
        <taxon>Gunneridae</taxon>
        <taxon>Pentapetalae</taxon>
        <taxon>asterids</taxon>
        <taxon>lamiids</taxon>
        <taxon>Solanales</taxon>
        <taxon>Solanaceae</taxon>
        <taxon>Solanoideae</taxon>
        <taxon>Solaneae</taxon>
        <taxon>Solanum</taxon>
        <taxon>Solanum subgen. Lycopersicon</taxon>
    </lineage>
</organism>
<evidence type="ECO:0000313" key="1">
    <source>
        <dbReference type="Proteomes" id="UP000694930"/>
    </source>
</evidence>